<protein>
    <submittedName>
        <fullName evidence="2">Uncharacterized protein</fullName>
    </submittedName>
</protein>
<keyword evidence="1" id="KW-0812">Transmembrane</keyword>
<proteinExistence type="predicted"/>
<keyword evidence="1" id="KW-0472">Membrane</keyword>
<reference evidence="2 3" key="1">
    <citation type="submission" date="2022-10" db="EMBL/GenBank/DDBJ databases">
        <title>The complete genomes of actinobacterial strains from the NBC collection.</title>
        <authorList>
            <person name="Joergensen T.S."/>
            <person name="Alvarez Arevalo M."/>
            <person name="Sterndorff E.B."/>
            <person name="Faurdal D."/>
            <person name="Vuksanovic O."/>
            <person name="Mourched A.-S."/>
            <person name="Charusanti P."/>
            <person name="Shaw S."/>
            <person name="Blin K."/>
            <person name="Weber T."/>
        </authorList>
    </citation>
    <scope>NUCLEOTIDE SEQUENCE [LARGE SCALE GENOMIC DNA]</scope>
    <source>
        <strain evidence="2 3">NBC_01247</strain>
    </source>
</reference>
<dbReference type="RefSeq" id="WP_329493028.1">
    <property type="nucleotide sequence ID" value="NZ_CP108460.1"/>
</dbReference>
<keyword evidence="1" id="KW-1133">Transmembrane helix</keyword>
<evidence type="ECO:0000313" key="2">
    <source>
        <dbReference type="EMBL" id="WUS60870.1"/>
    </source>
</evidence>
<dbReference type="Proteomes" id="UP001432014">
    <property type="component" value="Chromosome"/>
</dbReference>
<feature type="transmembrane region" description="Helical" evidence="1">
    <location>
        <begin position="28"/>
        <end position="48"/>
    </location>
</feature>
<name>A0ABZ1WJP5_9ACTN</name>
<organism evidence="2 3">
    <name type="scientific">Kitasatospora herbaricolor</name>
    <dbReference type="NCBI Taxonomy" id="68217"/>
    <lineage>
        <taxon>Bacteria</taxon>
        <taxon>Bacillati</taxon>
        <taxon>Actinomycetota</taxon>
        <taxon>Actinomycetes</taxon>
        <taxon>Kitasatosporales</taxon>
        <taxon>Streptomycetaceae</taxon>
        <taxon>Kitasatospora</taxon>
    </lineage>
</organism>
<sequence length="55" mass="5571">MAKAQATMQCPDTFQRAVRAVVRAHRAVVVKAVAVTGGAASALVALLGRASPKPA</sequence>
<accession>A0ABZ1WJP5</accession>
<evidence type="ECO:0000313" key="3">
    <source>
        <dbReference type="Proteomes" id="UP001432014"/>
    </source>
</evidence>
<dbReference type="EMBL" id="CP108482">
    <property type="protein sequence ID" value="WUS60870.1"/>
    <property type="molecule type" value="Genomic_DNA"/>
</dbReference>
<evidence type="ECO:0000256" key="1">
    <source>
        <dbReference type="SAM" id="Phobius"/>
    </source>
</evidence>
<gene>
    <name evidence="2" type="ORF">OG469_38500</name>
</gene>
<keyword evidence="3" id="KW-1185">Reference proteome</keyword>